<dbReference type="SMART" id="SM00082">
    <property type="entry name" value="LRRCT"/>
    <property type="match status" value="1"/>
</dbReference>
<protein>
    <submittedName>
        <fullName evidence="6">Slit protein</fullName>
    </submittedName>
</protein>
<dbReference type="SUPFAM" id="SSF52058">
    <property type="entry name" value="L domain-like"/>
    <property type="match status" value="1"/>
</dbReference>
<evidence type="ECO:0000256" key="2">
    <source>
        <dbReference type="ARBA" id="ARBA00022729"/>
    </source>
</evidence>
<dbReference type="EMBL" id="QCYY01000847">
    <property type="protein sequence ID" value="ROT82318.1"/>
    <property type="molecule type" value="Genomic_DNA"/>
</dbReference>
<dbReference type="InterPro" id="IPR032675">
    <property type="entry name" value="LRR_dom_sf"/>
</dbReference>
<feature type="transmembrane region" description="Helical" evidence="4">
    <location>
        <begin position="347"/>
        <end position="370"/>
    </location>
</feature>
<feature type="region of interest" description="Disordered" evidence="3">
    <location>
        <begin position="92"/>
        <end position="114"/>
    </location>
</feature>
<dbReference type="PANTHER" id="PTHR24367:SF318">
    <property type="entry name" value="LEUCINE-RICH GLIOMA-INACTIVATED PROTEIN 1-LIKE"/>
    <property type="match status" value="1"/>
</dbReference>
<reference evidence="6 7" key="2">
    <citation type="submission" date="2019-01" db="EMBL/GenBank/DDBJ databases">
        <title>The decoding of complex shrimp genome reveals the adaptation for benthos swimmer, frequently molting mechanism and breeding impact on genome.</title>
        <authorList>
            <person name="Sun Y."/>
            <person name="Gao Y."/>
            <person name="Yu Y."/>
        </authorList>
    </citation>
    <scope>NUCLEOTIDE SEQUENCE [LARGE SCALE GENOMIC DNA]</scope>
    <source>
        <tissue evidence="6">Muscle</tissue>
    </source>
</reference>
<keyword evidence="4" id="KW-1133">Transmembrane helix</keyword>
<feature type="transmembrane region" description="Helical" evidence="4">
    <location>
        <begin position="382"/>
        <end position="407"/>
    </location>
</feature>
<dbReference type="InterPro" id="IPR001611">
    <property type="entry name" value="Leu-rich_rpt"/>
</dbReference>
<keyword evidence="1" id="KW-0433">Leucine-rich repeat</keyword>
<dbReference type="AlphaFoldDB" id="A0A3R7MGZ4"/>
<gene>
    <name evidence="6" type="ORF">C7M84_024522</name>
</gene>
<dbReference type="STRING" id="6689.A0A3R7MGZ4"/>
<feature type="transmembrane region" description="Helical" evidence="4">
    <location>
        <begin position="413"/>
        <end position="433"/>
    </location>
</feature>
<dbReference type="Gene3D" id="3.80.10.10">
    <property type="entry name" value="Ribonuclease Inhibitor"/>
    <property type="match status" value="1"/>
</dbReference>
<dbReference type="InterPro" id="IPR051295">
    <property type="entry name" value="LGI_related"/>
</dbReference>
<name>A0A3R7MGZ4_PENVA</name>
<dbReference type="Proteomes" id="UP000283509">
    <property type="component" value="Unassembled WGS sequence"/>
</dbReference>
<comment type="caution">
    <text evidence="6">The sequence shown here is derived from an EMBL/GenBank/DDBJ whole genome shotgun (WGS) entry which is preliminary data.</text>
</comment>
<keyword evidence="7" id="KW-1185">Reference proteome</keyword>
<evidence type="ECO:0000256" key="4">
    <source>
        <dbReference type="SAM" id="Phobius"/>
    </source>
</evidence>
<organism evidence="6 7">
    <name type="scientific">Penaeus vannamei</name>
    <name type="common">Whiteleg shrimp</name>
    <name type="synonym">Litopenaeus vannamei</name>
    <dbReference type="NCBI Taxonomy" id="6689"/>
    <lineage>
        <taxon>Eukaryota</taxon>
        <taxon>Metazoa</taxon>
        <taxon>Ecdysozoa</taxon>
        <taxon>Arthropoda</taxon>
        <taxon>Crustacea</taxon>
        <taxon>Multicrustacea</taxon>
        <taxon>Malacostraca</taxon>
        <taxon>Eumalacostraca</taxon>
        <taxon>Eucarida</taxon>
        <taxon>Decapoda</taxon>
        <taxon>Dendrobranchiata</taxon>
        <taxon>Penaeoidea</taxon>
        <taxon>Penaeidae</taxon>
        <taxon>Penaeus</taxon>
    </lineage>
</organism>
<keyword evidence="4" id="KW-0812">Transmembrane</keyword>
<keyword evidence="4" id="KW-0472">Membrane</keyword>
<evidence type="ECO:0000259" key="5">
    <source>
        <dbReference type="SMART" id="SM00082"/>
    </source>
</evidence>
<dbReference type="OrthoDB" id="283575at2759"/>
<feature type="domain" description="LRRCT" evidence="5">
    <location>
        <begin position="634"/>
        <end position="683"/>
    </location>
</feature>
<dbReference type="PANTHER" id="PTHR24367">
    <property type="entry name" value="LEUCINE-RICH REPEAT-CONTAINING PROTEIN"/>
    <property type="match status" value="1"/>
</dbReference>
<dbReference type="GO" id="GO:0022857">
    <property type="term" value="F:transmembrane transporter activity"/>
    <property type="evidence" value="ECO:0007669"/>
    <property type="project" value="InterPro"/>
</dbReference>
<evidence type="ECO:0000256" key="1">
    <source>
        <dbReference type="ARBA" id="ARBA00022614"/>
    </source>
</evidence>
<dbReference type="Pfam" id="PF13855">
    <property type="entry name" value="LRR_8"/>
    <property type="match status" value="1"/>
</dbReference>
<dbReference type="InterPro" id="IPR011701">
    <property type="entry name" value="MFS"/>
</dbReference>
<reference evidence="6 7" key="1">
    <citation type="submission" date="2018-04" db="EMBL/GenBank/DDBJ databases">
        <authorList>
            <person name="Zhang X."/>
            <person name="Yuan J."/>
            <person name="Li F."/>
            <person name="Xiang J."/>
        </authorList>
    </citation>
    <scope>NUCLEOTIDE SEQUENCE [LARGE SCALE GENOMIC DNA]</scope>
    <source>
        <tissue evidence="6">Muscle</tissue>
    </source>
</reference>
<evidence type="ECO:0000313" key="7">
    <source>
        <dbReference type="Proteomes" id="UP000283509"/>
    </source>
</evidence>
<sequence>MIRLSCSLSFLPFLPSLPSSIPVSSPPTLHLLLPSFHSSHLSLFPQLSLPIPLSIPPPTPSPSFISTSSSLTHSPYLYPSLLFPLHPTLTPSPSPPPPLPLPSSPSTLLPPSLSYPSPPPSIPLSLSPLLHPFLFPSLLSLLPLQVPQKDQDPEIEDPHPLSLTSTDVVISENGIRRGTTRWSSTRAKAGKNGVPDAAMRKVDSAMSLGSSIPMLILIDNKIYQEDQGNAKRSCCDDFVVVKVFTMLKYSLLKDPYFHLVAWPNALCLTAYINSMYALPGYVTSQGYTPYQSAYAISVFSVSEGRARLTIAVLSDMDWFPVEAAYTTGFILASLCTSLLPLIPSYEWILACQVVNGLAMSLVSVLFIHVALRYHPVENYAQVIGFCSILNGILLFVLGSLIGFVADIQGHNGAYYLIGSIAAIAAGIWVRRLVWGSLDGKRGWKIRKVNRSVGEFAEAVVSPLPSPSPPNPFSSPITLTLLPSLPFASLLPSFPFPPLFPFPPPSFTPFLPFLFPPSSLPLLPPSFPFLPFLSSLLPSHSLLHLSLPFYPPSFPPSFASSPSSSFPLPLPPLPLAPRTRAWQLDENQITCIDEQAFKGLSLLEILTLTNNNITTVWRGTFETTPRLRALRISGNKLICDCHLAWLGRMLAAAPHLAPYVRCSSPYRLKDRLVTEVLDQEFKCTGVDDLFYKAKVVRQPLFPDALAWRRSTGSEKRMASSLGLAD</sequence>
<evidence type="ECO:0000313" key="6">
    <source>
        <dbReference type="EMBL" id="ROT82318.1"/>
    </source>
</evidence>
<dbReference type="Gene3D" id="1.20.1250.20">
    <property type="entry name" value="MFS general substrate transporter like domains"/>
    <property type="match status" value="1"/>
</dbReference>
<proteinExistence type="predicted"/>
<feature type="compositionally biased region" description="Pro residues" evidence="3">
    <location>
        <begin position="92"/>
        <end position="103"/>
    </location>
</feature>
<dbReference type="InterPro" id="IPR000483">
    <property type="entry name" value="Cys-rich_flank_reg_C"/>
</dbReference>
<accession>A0A3R7MGZ4</accession>
<keyword evidence="2" id="KW-0732">Signal</keyword>
<evidence type="ECO:0000256" key="3">
    <source>
        <dbReference type="SAM" id="MobiDB-lite"/>
    </source>
</evidence>
<dbReference type="InterPro" id="IPR036259">
    <property type="entry name" value="MFS_trans_sf"/>
</dbReference>
<dbReference type="Pfam" id="PF07690">
    <property type="entry name" value="MFS_1"/>
    <property type="match status" value="1"/>
</dbReference>
<feature type="compositionally biased region" description="Low complexity" evidence="3">
    <location>
        <begin position="104"/>
        <end position="114"/>
    </location>
</feature>
<dbReference type="SUPFAM" id="SSF103473">
    <property type="entry name" value="MFS general substrate transporter"/>
    <property type="match status" value="1"/>
</dbReference>